<gene>
    <name evidence="6" type="ORF">ISP19_05835</name>
</gene>
<reference evidence="6" key="1">
    <citation type="submission" date="2020-10" db="EMBL/GenBank/DDBJ databases">
        <title>Phylogeny of dyella-like bacteria.</title>
        <authorList>
            <person name="Fu J."/>
        </authorList>
    </citation>
    <scope>NUCLEOTIDE SEQUENCE</scope>
    <source>
        <strain evidence="6">DHOC52</strain>
    </source>
</reference>
<accession>A0ABS2K0W4</accession>
<dbReference type="Pfam" id="PF00126">
    <property type="entry name" value="HTH_1"/>
    <property type="match status" value="1"/>
</dbReference>
<organism evidence="6 7">
    <name type="scientific">Dyella flava</name>
    <dbReference type="NCBI Taxonomy" id="1920170"/>
    <lineage>
        <taxon>Bacteria</taxon>
        <taxon>Pseudomonadati</taxon>
        <taxon>Pseudomonadota</taxon>
        <taxon>Gammaproteobacteria</taxon>
        <taxon>Lysobacterales</taxon>
        <taxon>Rhodanobacteraceae</taxon>
        <taxon>Dyella</taxon>
    </lineage>
</organism>
<dbReference type="EMBL" id="JADIKE010000030">
    <property type="protein sequence ID" value="MBM7124896.1"/>
    <property type="molecule type" value="Genomic_DNA"/>
</dbReference>
<dbReference type="InterPro" id="IPR036390">
    <property type="entry name" value="WH_DNA-bd_sf"/>
</dbReference>
<dbReference type="Gene3D" id="1.10.10.10">
    <property type="entry name" value="Winged helix-like DNA-binding domain superfamily/Winged helix DNA-binding domain"/>
    <property type="match status" value="1"/>
</dbReference>
<dbReference type="InterPro" id="IPR005119">
    <property type="entry name" value="LysR_subst-bd"/>
</dbReference>
<feature type="domain" description="HTH lysR-type" evidence="5">
    <location>
        <begin position="7"/>
        <end position="64"/>
    </location>
</feature>
<evidence type="ECO:0000256" key="1">
    <source>
        <dbReference type="ARBA" id="ARBA00009437"/>
    </source>
</evidence>
<sequence>MRNIRGIDLELLVTLEALLTECNVTRVARRLHLSQPTVSVRLGKLRRLFDDPLLVSGPRGMQPTRRGLGLLPHLQDALGGVQRMLNTQTPFDPATAVFTWRVAASDNAQYAVLAPTMRRLRRFAPGICVAVHALVPNAVAGLTERGDIDAVLMSADMVPESLRSTKLYTEHYCMLARKGHPRLQGPLTLAAFCQLEHIVVSPEGGGFKGPTDILLEARGRKRRVVLSVPHFLLVPDLVRQSDMVALLPSRLLRGHLQGLQIWEAPVQPPRFDMMMAWHERVHADPAQAWLREQVVNAVSTPR</sequence>
<proteinExistence type="inferred from homology"/>
<dbReference type="Gene3D" id="3.40.190.10">
    <property type="entry name" value="Periplasmic binding protein-like II"/>
    <property type="match status" value="2"/>
</dbReference>
<keyword evidence="2" id="KW-0805">Transcription regulation</keyword>
<dbReference type="InterPro" id="IPR036388">
    <property type="entry name" value="WH-like_DNA-bd_sf"/>
</dbReference>
<protein>
    <submittedName>
        <fullName evidence="6">LysR family transcriptional regulator</fullName>
    </submittedName>
</protein>
<keyword evidence="3" id="KW-0238">DNA-binding</keyword>
<dbReference type="Pfam" id="PF03466">
    <property type="entry name" value="LysR_substrate"/>
    <property type="match status" value="1"/>
</dbReference>
<evidence type="ECO:0000256" key="2">
    <source>
        <dbReference type="ARBA" id="ARBA00023015"/>
    </source>
</evidence>
<evidence type="ECO:0000313" key="6">
    <source>
        <dbReference type="EMBL" id="MBM7124896.1"/>
    </source>
</evidence>
<dbReference type="SUPFAM" id="SSF53850">
    <property type="entry name" value="Periplasmic binding protein-like II"/>
    <property type="match status" value="1"/>
</dbReference>
<dbReference type="PROSITE" id="PS50931">
    <property type="entry name" value="HTH_LYSR"/>
    <property type="match status" value="1"/>
</dbReference>
<dbReference type="RefSeq" id="WP_204680427.1">
    <property type="nucleotide sequence ID" value="NZ_BSNR01000005.1"/>
</dbReference>
<comment type="similarity">
    <text evidence="1">Belongs to the LysR transcriptional regulatory family.</text>
</comment>
<keyword evidence="7" id="KW-1185">Reference proteome</keyword>
<keyword evidence="4" id="KW-0804">Transcription</keyword>
<evidence type="ECO:0000259" key="5">
    <source>
        <dbReference type="PROSITE" id="PS50931"/>
    </source>
</evidence>
<evidence type="ECO:0000256" key="4">
    <source>
        <dbReference type="ARBA" id="ARBA00023163"/>
    </source>
</evidence>
<dbReference type="InterPro" id="IPR050389">
    <property type="entry name" value="LysR-type_TF"/>
</dbReference>
<dbReference type="InterPro" id="IPR000847">
    <property type="entry name" value="LysR_HTH_N"/>
</dbReference>
<evidence type="ECO:0000256" key="3">
    <source>
        <dbReference type="ARBA" id="ARBA00023125"/>
    </source>
</evidence>
<name>A0ABS2K0W4_9GAMM</name>
<evidence type="ECO:0000313" key="7">
    <source>
        <dbReference type="Proteomes" id="UP001430149"/>
    </source>
</evidence>
<dbReference type="PANTHER" id="PTHR30118:SF15">
    <property type="entry name" value="TRANSCRIPTIONAL REGULATORY PROTEIN"/>
    <property type="match status" value="1"/>
</dbReference>
<dbReference type="Proteomes" id="UP001430149">
    <property type="component" value="Unassembled WGS sequence"/>
</dbReference>
<dbReference type="PANTHER" id="PTHR30118">
    <property type="entry name" value="HTH-TYPE TRANSCRIPTIONAL REGULATOR LEUO-RELATED"/>
    <property type="match status" value="1"/>
</dbReference>
<dbReference type="SUPFAM" id="SSF46785">
    <property type="entry name" value="Winged helix' DNA-binding domain"/>
    <property type="match status" value="1"/>
</dbReference>
<comment type="caution">
    <text evidence="6">The sequence shown here is derived from an EMBL/GenBank/DDBJ whole genome shotgun (WGS) entry which is preliminary data.</text>
</comment>